<dbReference type="EMBL" id="FOGO01000007">
    <property type="protein sequence ID" value="SES04388.1"/>
    <property type="molecule type" value="Genomic_DNA"/>
</dbReference>
<keyword evidence="2" id="KW-1185">Reference proteome</keyword>
<dbReference type="Proteomes" id="UP000182841">
    <property type="component" value="Unassembled WGS sequence"/>
</dbReference>
<sequence length="169" mass="19098">MTTIAPSAVPRSALGAEARRHFLLAIARRTGTPFLTTGLALQIYATTPWHTTARSTARRDLRDLARRAYLVPHDTKAGRVYQLGSDPNPAHPVRHVRRYLLEVIRREGGEWTVGRLKPAWRQVTGTHVLRMSCRRYLADLYRDGHLDRHGEGTPRRFYTLPDHTTGGAA</sequence>
<dbReference type="AlphaFoldDB" id="A0A1H9U574"/>
<evidence type="ECO:0000313" key="2">
    <source>
        <dbReference type="Proteomes" id="UP000182841"/>
    </source>
</evidence>
<gene>
    <name evidence="1" type="ORF">SAMN05421870_107328</name>
</gene>
<proteinExistence type="predicted"/>
<name>A0A1H9U574_9ACTN</name>
<accession>A0A1H9U574</accession>
<protein>
    <submittedName>
        <fullName evidence="1">Uncharacterized protein</fullName>
    </submittedName>
</protein>
<dbReference type="RefSeq" id="WP_075001239.1">
    <property type="nucleotide sequence ID" value="NZ_FOGO01000007.1"/>
</dbReference>
<reference evidence="2" key="1">
    <citation type="submission" date="2016-10" db="EMBL/GenBank/DDBJ databases">
        <authorList>
            <person name="Varghese N."/>
            <person name="Submissions S."/>
        </authorList>
    </citation>
    <scope>NUCLEOTIDE SEQUENCE [LARGE SCALE GENOMIC DNA]</scope>
    <source>
        <strain evidence="2">CGMCC 4.6825</strain>
    </source>
</reference>
<evidence type="ECO:0000313" key="1">
    <source>
        <dbReference type="EMBL" id="SES04388.1"/>
    </source>
</evidence>
<organism evidence="1 2">
    <name type="scientific">Streptomyces qinglanensis</name>
    <dbReference type="NCBI Taxonomy" id="943816"/>
    <lineage>
        <taxon>Bacteria</taxon>
        <taxon>Bacillati</taxon>
        <taxon>Actinomycetota</taxon>
        <taxon>Actinomycetes</taxon>
        <taxon>Kitasatosporales</taxon>
        <taxon>Streptomycetaceae</taxon>
        <taxon>Streptomyces</taxon>
    </lineage>
</organism>